<evidence type="ECO:0008006" key="10">
    <source>
        <dbReference type="Google" id="ProtNLM"/>
    </source>
</evidence>
<comment type="similarity">
    <text evidence="6">Belongs to the CTF8 family.</text>
</comment>
<evidence type="ECO:0000256" key="5">
    <source>
        <dbReference type="ARBA" id="ARBA00023306"/>
    </source>
</evidence>
<protein>
    <recommendedName>
        <fullName evidence="10">Sister chromatid cohesion protein Ctf8</fullName>
    </recommendedName>
</protein>
<evidence type="ECO:0000313" key="8">
    <source>
        <dbReference type="EMBL" id="ROT43736.1"/>
    </source>
</evidence>
<comment type="subcellular location">
    <subcellularLocation>
        <location evidence="1">Nucleus</location>
    </subcellularLocation>
</comment>
<evidence type="ECO:0000313" key="9">
    <source>
        <dbReference type="Proteomes" id="UP000272025"/>
    </source>
</evidence>
<dbReference type="GO" id="GO:0031390">
    <property type="term" value="C:Ctf18 RFC-like complex"/>
    <property type="evidence" value="ECO:0007669"/>
    <property type="project" value="InterPro"/>
</dbReference>
<dbReference type="PANTHER" id="PTHR28605:SF1">
    <property type="entry name" value="CHROMOSOME TRANSMISSION FIDELITY FACTOR 8"/>
    <property type="match status" value="1"/>
</dbReference>
<organism evidence="8 9">
    <name type="scientific">Sodiomyces alkalinus (strain CBS 110278 / VKM F-3762 / F11)</name>
    <name type="common">Alkaliphilic filamentous fungus</name>
    <dbReference type="NCBI Taxonomy" id="1314773"/>
    <lineage>
        <taxon>Eukaryota</taxon>
        <taxon>Fungi</taxon>
        <taxon>Dikarya</taxon>
        <taxon>Ascomycota</taxon>
        <taxon>Pezizomycotina</taxon>
        <taxon>Sordariomycetes</taxon>
        <taxon>Hypocreomycetidae</taxon>
        <taxon>Glomerellales</taxon>
        <taxon>Plectosphaerellaceae</taxon>
        <taxon>Sodiomyces</taxon>
    </lineage>
</organism>
<dbReference type="GO" id="GO:0003677">
    <property type="term" value="F:DNA binding"/>
    <property type="evidence" value="ECO:0007669"/>
    <property type="project" value="UniProtKB-KW"/>
</dbReference>
<evidence type="ECO:0000256" key="3">
    <source>
        <dbReference type="ARBA" id="ARBA00023125"/>
    </source>
</evidence>
<dbReference type="OrthoDB" id="121932at2759"/>
<proteinExistence type="inferred from homology"/>
<sequence>MSQVKVYPPRPSRQASSNPLPQLIQTPSGFALLELQGTFNLPSDCVDADDKATDVVPMGKIDFPDYHPETQDASSTAWMKRVHLYVGQHQRLTGQVKKLPKALAVVRRRGEAGAEPEHLEVVEVVKYKLVFSERPEPINTDVVP</sequence>
<evidence type="ECO:0000256" key="7">
    <source>
        <dbReference type="SAM" id="MobiDB-lite"/>
    </source>
</evidence>
<keyword evidence="3" id="KW-0238">DNA-binding</keyword>
<reference evidence="8 9" key="1">
    <citation type="journal article" date="2018" name="Mol. Ecol.">
        <title>The obligate alkalophilic soda-lake fungus Sodiomyces alkalinus has shifted to a protein diet.</title>
        <authorList>
            <person name="Grum-Grzhimaylo A.A."/>
            <person name="Falkoski D.L."/>
            <person name="van den Heuvel J."/>
            <person name="Valero-Jimenez C.A."/>
            <person name="Min B."/>
            <person name="Choi I.G."/>
            <person name="Lipzen A."/>
            <person name="Daum C.G."/>
            <person name="Aanen D.K."/>
            <person name="Tsang A."/>
            <person name="Henrissat B."/>
            <person name="Bilanenko E.N."/>
            <person name="de Vries R.P."/>
            <person name="van Kan J.A.L."/>
            <person name="Grigoriev I.V."/>
            <person name="Debets A.J.M."/>
        </authorList>
    </citation>
    <scope>NUCLEOTIDE SEQUENCE [LARGE SCALE GENOMIC DNA]</scope>
    <source>
        <strain evidence="8 9">F11</strain>
    </source>
</reference>
<gene>
    <name evidence="8" type="ORF">SODALDRAFT_327950</name>
</gene>
<evidence type="ECO:0000256" key="6">
    <source>
        <dbReference type="ARBA" id="ARBA00038447"/>
    </source>
</evidence>
<dbReference type="EMBL" id="ML119051">
    <property type="protein sequence ID" value="ROT43736.1"/>
    <property type="molecule type" value="Genomic_DNA"/>
</dbReference>
<dbReference type="STRING" id="1314773.A0A3N2QAH8"/>
<dbReference type="GeneID" id="39579044"/>
<name>A0A3N2QAH8_SODAK</name>
<dbReference type="RefSeq" id="XP_028471542.1">
    <property type="nucleotide sequence ID" value="XM_028610566.1"/>
</dbReference>
<dbReference type="GO" id="GO:0007064">
    <property type="term" value="P:mitotic sister chromatid cohesion"/>
    <property type="evidence" value="ECO:0007669"/>
    <property type="project" value="InterPro"/>
</dbReference>
<keyword evidence="5" id="KW-0131">Cell cycle</keyword>
<dbReference type="PANTHER" id="PTHR28605">
    <property type="entry name" value="CTF8, CHROMOSOME TRANSMISSION FIDELITY FACTOR 8 HOMOLOG (S. CEREVISIAE)"/>
    <property type="match status" value="1"/>
</dbReference>
<accession>A0A3N2QAH8</accession>
<keyword evidence="2" id="KW-0235">DNA replication</keyword>
<evidence type="ECO:0000256" key="4">
    <source>
        <dbReference type="ARBA" id="ARBA00023242"/>
    </source>
</evidence>
<evidence type="ECO:0000256" key="1">
    <source>
        <dbReference type="ARBA" id="ARBA00004123"/>
    </source>
</evidence>
<feature type="region of interest" description="Disordered" evidence="7">
    <location>
        <begin position="1"/>
        <end position="21"/>
    </location>
</feature>
<keyword evidence="4" id="KW-0539">Nucleus</keyword>
<dbReference type="Proteomes" id="UP000272025">
    <property type="component" value="Unassembled WGS sequence"/>
</dbReference>
<dbReference type="Pfam" id="PF09696">
    <property type="entry name" value="Ctf8"/>
    <property type="match status" value="1"/>
</dbReference>
<dbReference type="InterPro" id="IPR018607">
    <property type="entry name" value="Ctf8"/>
</dbReference>
<keyword evidence="9" id="KW-1185">Reference proteome</keyword>
<evidence type="ECO:0000256" key="2">
    <source>
        <dbReference type="ARBA" id="ARBA00022705"/>
    </source>
</evidence>
<dbReference type="GO" id="GO:0006260">
    <property type="term" value="P:DNA replication"/>
    <property type="evidence" value="ECO:0007669"/>
    <property type="project" value="UniProtKB-KW"/>
</dbReference>
<dbReference type="AlphaFoldDB" id="A0A3N2QAH8"/>